<dbReference type="EMBL" id="FOHU01000011">
    <property type="protein sequence ID" value="SET46440.1"/>
    <property type="molecule type" value="Genomic_DNA"/>
</dbReference>
<name>A0A1I0EN75_9FIRM</name>
<dbReference type="AlphaFoldDB" id="A0A1I0EN75"/>
<organism evidence="1 2">
    <name type="scientific">Natronincola peptidivorans</name>
    <dbReference type="NCBI Taxonomy" id="426128"/>
    <lineage>
        <taxon>Bacteria</taxon>
        <taxon>Bacillati</taxon>
        <taxon>Bacillota</taxon>
        <taxon>Clostridia</taxon>
        <taxon>Peptostreptococcales</taxon>
        <taxon>Natronincolaceae</taxon>
        <taxon>Natronincola</taxon>
    </lineage>
</organism>
<evidence type="ECO:0000313" key="1">
    <source>
        <dbReference type="EMBL" id="SET46440.1"/>
    </source>
</evidence>
<evidence type="ECO:0000313" key="2">
    <source>
        <dbReference type="Proteomes" id="UP000199568"/>
    </source>
</evidence>
<dbReference type="RefSeq" id="WP_170834806.1">
    <property type="nucleotide sequence ID" value="NZ_FOHU01000011.1"/>
</dbReference>
<protein>
    <submittedName>
        <fullName evidence="1">Uncharacterized protein</fullName>
    </submittedName>
</protein>
<proteinExistence type="predicted"/>
<gene>
    <name evidence="1" type="ORF">SAMN05660297_02485</name>
</gene>
<accession>A0A1I0EN75</accession>
<sequence>MKGSIAVVLWPNSGKSVTIGEALAFVEDDRFFIEIDDGKDLTCGVKIR</sequence>
<dbReference type="STRING" id="426128.SAMN05660297_02485"/>
<keyword evidence="2" id="KW-1185">Reference proteome</keyword>
<reference evidence="1 2" key="1">
    <citation type="submission" date="2016-10" db="EMBL/GenBank/DDBJ databases">
        <authorList>
            <person name="de Groot N.N."/>
        </authorList>
    </citation>
    <scope>NUCLEOTIDE SEQUENCE [LARGE SCALE GENOMIC DNA]</scope>
    <source>
        <strain evidence="1 2">DSM 18979</strain>
    </source>
</reference>
<dbReference type="Proteomes" id="UP000199568">
    <property type="component" value="Unassembled WGS sequence"/>
</dbReference>